<keyword evidence="3" id="KW-1185">Reference proteome</keyword>
<protein>
    <recommendedName>
        <fullName evidence="4">DUF5666 domain-containing protein</fullName>
    </recommendedName>
</protein>
<proteinExistence type="predicted"/>
<feature type="chain" id="PRO_5003310973" description="DUF5666 domain-containing protein" evidence="1">
    <location>
        <begin position="26"/>
        <end position="121"/>
    </location>
</feature>
<keyword evidence="1" id="KW-0732">Signal</keyword>
<dbReference type="KEGG" id="tbe:Trebr_2373"/>
<sequence>MNVVRIARRAVIACAVCCCLFPVTGFSGGKKVESLKTQTVEIEGFVRVYGSEPHTFAGFVTDDGTAYTLDAAENVLRELRDKQGSRLRITGTVEPAPAESIRAPNVLPGGVLHVARSEPAV</sequence>
<dbReference type="EMBL" id="CP002696">
    <property type="protein sequence ID" value="AEE17782.1"/>
    <property type="molecule type" value="Genomic_DNA"/>
</dbReference>
<dbReference type="RefSeq" id="WP_013759483.1">
    <property type="nucleotide sequence ID" value="NC_015500.1"/>
</dbReference>
<gene>
    <name evidence="2" type="ordered locus">Trebr_2373</name>
</gene>
<evidence type="ECO:0000313" key="3">
    <source>
        <dbReference type="Proteomes" id="UP000006546"/>
    </source>
</evidence>
<accession>F4LMB6</accession>
<evidence type="ECO:0008006" key="4">
    <source>
        <dbReference type="Google" id="ProtNLM"/>
    </source>
</evidence>
<dbReference type="AlphaFoldDB" id="F4LMB6"/>
<evidence type="ECO:0000256" key="1">
    <source>
        <dbReference type="SAM" id="SignalP"/>
    </source>
</evidence>
<dbReference type="eggNOG" id="ENOG5032P6R">
    <property type="taxonomic scope" value="Bacteria"/>
</dbReference>
<reference evidence="3" key="1">
    <citation type="submission" date="2011-04" db="EMBL/GenBank/DDBJ databases">
        <title>The complete genome of Treponema brennaborense DSM 12168.</title>
        <authorList>
            <person name="Lucas S."/>
            <person name="Han J."/>
            <person name="Lapidus A."/>
            <person name="Bruce D."/>
            <person name="Goodwin L."/>
            <person name="Pitluck S."/>
            <person name="Peters L."/>
            <person name="Kyrpides N."/>
            <person name="Mavromatis K."/>
            <person name="Ivanova N."/>
            <person name="Mikhailova N."/>
            <person name="Pagani I."/>
            <person name="Teshima H."/>
            <person name="Detter J.C."/>
            <person name="Tapia R."/>
            <person name="Han C."/>
            <person name="Land M."/>
            <person name="Hauser L."/>
            <person name="Markowitz V."/>
            <person name="Cheng J.-F."/>
            <person name="Hugenholtz P."/>
            <person name="Woyke T."/>
            <person name="Wu D."/>
            <person name="Gronow S."/>
            <person name="Wellnitz S."/>
            <person name="Brambilla E."/>
            <person name="Klenk H.-P."/>
            <person name="Eisen J.A."/>
        </authorList>
    </citation>
    <scope>NUCLEOTIDE SEQUENCE [LARGE SCALE GENOMIC DNA]</scope>
    <source>
        <strain evidence="3">DSM 12168 / CIP 105900 / DD5/3</strain>
    </source>
</reference>
<dbReference type="OrthoDB" id="361794at2"/>
<feature type="signal peptide" evidence="1">
    <location>
        <begin position="1"/>
        <end position="25"/>
    </location>
</feature>
<dbReference type="Proteomes" id="UP000006546">
    <property type="component" value="Chromosome"/>
</dbReference>
<organism evidence="2 3">
    <name type="scientific">Treponema brennaborense (strain DSM 12168 / CIP 105900 / DD5/3)</name>
    <dbReference type="NCBI Taxonomy" id="906968"/>
    <lineage>
        <taxon>Bacteria</taxon>
        <taxon>Pseudomonadati</taxon>
        <taxon>Spirochaetota</taxon>
        <taxon>Spirochaetia</taxon>
        <taxon>Spirochaetales</taxon>
        <taxon>Treponemataceae</taxon>
        <taxon>Treponema</taxon>
    </lineage>
</organism>
<evidence type="ECO:0000313" key="2">
    <source>
        <dbReference type="EMBL" id="AEE17782.1"/>
    </source>
</evidence>
<dbReference type="HOGENOM" id="CLU_2037027_0_0_12"/>
<name>F4LMB6_TREBD</name>
<dbReference type="STRING" id="906968.Trebr_2373"/>